<dbReference type="Pfam" id="PF03176">
    <property type="entry name" value="MMPL"/>
    <property type="match status" value="2"/>
</dbReference>
<evidence type="ECO:0000256" key="6">
    <source>
        <dbReference type="ARBA" id="ARBA00023136"/>
    </source>
</evidence>
<comment type="subcellular location">
    <subcellularLocation>
        <location evidence="1">Cell membrane</location>
        <topology evidence="1">Multi-pass membrane protein</topology>
    </subcellularLocation>
</comment>
<keyword evidence="6 8" id="KW-0472">Membrane</keyword>
<feature type="transmembrane region" description="Helical" evidence="8">
    <location>
        <begin position="575"/>
        <end position="594"/>
    </location>
</feature>
<evidence type="ECO:0000256" key="8">
    <source>
        <dbReference type="SAM" id="Phobius"/>
    </source>
</evidence>
<evidence type="ECO:0000256" key="3">
    <source>
        <dbReference type="ARBA" id="ARBA00022475"/>
    </source>
</evidence>
<evidence type="ECO:0000256" key="2">
    <source>
        <dbReference type="ARBA" id="ARBA00010157"/>
    </source>
</evidence>
<comment type="similarity">
    <text evidence="2">Belongs to the resistance-nodulation-cell division (RND) (TC 2.A.6) family. MmpL subfamily.</text>
</comment>
<proteinExistence type="inferred from homology"/>
<keyword evidence="11" id="KW-1185">Reference proteome</keyword>
<protein>
    <submittedName>
        <fullName evidence="10">MMPL family transporter</fullName>
    </submittedName>
</protein>
<accession>A0ABP6JMY9</accession>
<comment type="caution">
    <text evidence="10">The sequence shown here is derived from an EMBL/GenBank/DDBJ whole genome shotgun (WGS) entry which is preliminary data.</text>
</comment>
<gene>
    <name evidence="10" type="ORF">GCM10010446_25360</name>
</gene>
<dbReference type="InterPro" id="IPR004869">
    <property type="entry name" value="MMPL_dom"/>
</dbReference>
<organism evidence="10 11">
    <name type="scientific">Streptomyces enissocaesilis</name>
    <dbReference type="NCBI Taxonomy" id="332589"/>
    <lineage>
        <taxon>Bacteria</taxon>
        <taxon>Bacillati</taxon>
        <taxon>Actinomycetota</taxon>
        <taxon>Actinomycetes</taxon>
        <taxon>Kitasatosporales</taxon>
        <taxon>Streptomycetaceae</taxon>
        <taxon>Streptomyces</taxon>
        <taxon>Streptomyces rochei group</taxon>
    </lineage>
</organism>
<dbReference type="PANTHER" id="PTHR33406">
    <property type="entry name" value="MEMBRANE PROTEIN MJ1562-RELATED"/>
    <property type="match status" value="1"/>
</dbReference>
<keyword evidence="4 8" id="KW-0812">Transmembrane</keyword>
<feature type="transmembrane region" description="Helical" evidence="8">
    <location>
        <begin position="321"/>
        <end position="347"/>
    </location>
</feature>
<keyword evidence="3" id="KW-1003">Cell membrane</keyword>
<feature type="transmembrane region" description="Helical" evidence="8">
    <location>
        <begin position="688"/>
        <end position="708"/>
    </location>
</feature>
<keyword evidence="5 8" id="KW-1133">Transmembrane helix</keyword>
<feature type="transmembrane region" description="Helical" evidence="8">
    <location>
        <begin position="295"/>
        <end position="315"/>
    </location>
</feature>
<evidence type="ECO:0000313" key="10">
    <source>
        <dbReference type="EMBL" id="GAA2938866.1"/>
    </source>
</evidence>
<evidence type="ECO:0000256" key="4">
    <source>
        <dbReference type="ARBA" id="ARBA00022692"/>
    </source>
</evidence>
<reference evidence="11" key="1">
    <citation type="journal article" date="2019" name="Int. J. Syst. Evol. Microbiol.">
        <title>The Global Catalogue of Microorganisms (GCM) 10K type strain sequencing project: providing services to taxonomists for standard genome sequencing and annotation.</title>
        <authorList>
            <consortium name="The Broad Institute Genomics Platform"/>
            <consortium name="The Broad Institute Genome Sequencing Center for Infectious Disease"/>
            <person name="Wu L."/>
            <person name="Ma J."/>
        </authorList>
    </citation>
    <scope>NUCLEOTIDE SEQUENCE [LARGE SCALE GENOMIC DNA]</scope>
    <source>
        <strain evidence="11">JCM 9088</strain>
    </source>
</reference>
<feature type="domain" description="Membrane transport protein MMPL" evidence="9">
    <location>
        <begin position="62"/>
        <end position="382"/>
    </location>
</feature>
<dbReference type="PRINTS" id="PR00702">
    <property type="entry name" value="ACRIFLAVINRP"/>
</dbReference>
<dbReference type="InterPro" id="IPR050545">
    <property type="entry name" value="Mycobact_MmpL"/>
</dbReference>
<dbReference type="EMBL" id="BAAAUD010000023">
    <property type="protein sequence ID" value="GAA2938866.1"/>
    <property type="molecule type" value="Genomic_DNA"/>
</dbReference>
<feature type="transmembrane region" description="Helical" evidence="8">
    <location>
        <begin position="218"/>
        <end position="239"/>
    </location>
</feature>
<evidence type="ECO:0000256" key="7">
    <source>
        <dbReference type="SAM" id="MobiDB-lite"/>
    </source>
</evidence>
<feature type="region of interest" description="Disordered" evidence="7">
    <location>
        <begin position="739"/>
        <end position="763"/>
    </location>
</feature>
<feature type="transmembrane region" description="Helical" evidence="8">
    <location>
        <begin position="601"/>
        <end position="629"/>
    </location>
</feature>
<evidence type="ECO:0000313" key="11">
    <source>
        <dbReference type="Proteomes" id="UP001500403"/>
    </source>
</evidence>
<dbReference type="PANTHER" id="PTHR33406:SF11">
    <property type="entry name" value="MEMBRANE PROTEIN SCO6666-RELATED"/>
    <property type="match status" value="1"/>
</dbReference>
<feature type="transmembrane region" description="Helical" evidence="8">
    <location>
        <begin position="192"/>
        <end position="211"/>
    </location>
</feature>
<feature type="transmembrane region" description="Helical" evidence="8">
    <location>
        <begin position="251"/>
        <end position="269"/>
    </location>
</feature>
<evidence type="ECO:0000259" key="9">
    <source>
        <dbReference type="Pfam" id="PF03176"/>
    </source>
</evidence>
<dbReference type="Gene3D" id="1.20.1640.10">
    <property type="entry name" value="Multidrug efflux transporter AcrB transmembrane domain"/>
    <property type="match status" value="2"/>
</dbReference>
<dbReference type="SUPFAM" id="SSF82866">
    <property type="entry name" value="Multidrug efflux transporter AcrB transmembrane domain"/>
    <property type="match status" value="2"/>
</dbReference>
<feature type="transmembrane region" description="Helical" evidence="8">
    <location>
        <begin position="549"/>
        <end position="569"/>
    </location>
</feature>
<dbReference type="RefSeq" id="WP_344494460.1">
    <property type="nucleotide sequence ID" value="NZ_BAAAUD010000023.1"/>
</dbReference>
<feature type="transmembrane region" description="Helical" evidence="8">
    <location>
        <begin position="663"/>
        <end position="681"/>
    </location>
</feature>
<name>A0ABP6JMY9_9ACTN</name>
<dbReference type="InterPro" id="IPR001036">
    <property type="entry name" value="Acrflvin-R"/>
</dbReference>
<evidence type="ECO:0000256" key="1">
    <source>
        <dbReference type="ARBA" id="ARBA00004651"/>
    </source>
</evidence>
<feature type="domain" description="Membrane transport protein MMPL" evidence="9">
    <location>
        <begin position="422"/>
        <end position="748"/>
    </location>
</feature>
<evidence type="ECO:0000256" key="5">
    <source>
        <dbReference type="ARBA" id="ARBA00022989"/>
    </source>
</evidence>
<dbReference type="Proteomes" id="UP001500403">
    <property type="component" value="Unassembled WGS sequence"/>
</dbReference>
<sequence length="763" mass="80070">MKPDAPSRTPLAPVPPRRAARLLPALLRHPRRLACCGLLAVLLIAAVLAAVPARLSPGGFSAQGTEAVRADAVLRERFAAGLPDLVLRVDAPRGVDDATVTDAGLSLAEEIARRPGVDHVFSYWSGQDPRLVSRDRHSALVTVDLAGDEMEATRTAQALVPQLTGDRDLLRVSATGASWVGAQVSQVSRSDLITAELVGVPLVMVVLLLAFGSVTAALLPAVVGGLAVGGTLAALRVLAHYYPVSVFAPNLAAALGFGLAVDYALFLLTRHREELARGLSPTEAITVTLRTTGRAVLFSAATIATCLAALLLFPLTFLRSLAVTGIVVVVLSAAAALLLLPPALVLLGGRLQRARWLSRPARTRSGALSWTRIARLATDHPALTGAGTAAVLLCLLSPFGHVRFGPADVRVLPTYTESHAVARHIAADFDLPWNRTLQVLLPETDSLEQEAQLDAYARHVSAQPRVAVVDSALGTYRHGQQVKGPGPAALIYTAEGSTWLTVLADGSPTHDGDLIDALRALPAPGPHLVSGEAARQHDTEKALAARLPLAAAWVAVSVAVLLFLLTGSLVLPLKALAVGLLSLGASFGIIVHVFQDGHLLWLLGGATVTGELILPVPVLMFAVALGISIDYEVFLLARVGEAYDQGLRLKDAVVTGVAQTSRVITTAAVLVAVALLPLLTSRLSILKMLGLGLALAVLVDATLVRAFLVPAAMCLLGRANWWAPAPLTRLHQRLFPTAPHHTRTAPLPAPRPRAPAPDTTAPH</sequence>